<name>A0A183D1J6_9BILA</name>
<dbReference type="InterPro" id="IPR044876">
    <property type="entry name" value="HRDC_dom_sf"/>
</dbReference>
<organism evidence="4">
    <name type="scientific">Gongylonema pulchrum</name>
    <dbReference type="NCBI Taxonomy" id="637853"/>
    <lineage>
        <taxon>Eukaryota</taxon>
        <taxon>Metazoa</taxon>
        <taxon>Ecdysozoa</taxon>
        <taxon>Nematoda</taxon>
        <taxon>Chromadorea</taxon>
        <taxon>Rhabditida</taxon>
        <taxon>Spirurina</taxon>
        <taxon>Spiruromorpha</taxon>
        <taxon>Spiruroidea</taxon>
        <taxon>Gongylonematidae</taxon>
        <taxon>Gongylonema</taxon>
    </lineage>
</organism>
<feature type="compositionally biased region" description="Polar residues" evidence="1">
    <location>
        <begin position="78"/>
        <end position="89"/>
    </location>
</feature>
<evidence type="ECO:0000313" key="3">
    <source>
        <dbReference type="Proteomes" id="UP000271098"/>
    </source>
</evidence>
<gene>
    <name evidence="2" type="ORF">GPUH_LOCUS2587</name>
</gene>
<feature type="region of interest" description="Disordered" evidence="1">
    <location>
        <begin position="137"/>
        <end position="189"/>
    </location>
</feature>
<feature type="compositionally biased region" description="Basic and acidic residues" evidence="1">
    <location>
        <begin position="137"/>
        <end position="151"/>
    </location>
</feature>
<sequence>MLPREMQGILACCSPVPLHVKQELHALHRIISTARDQPLVKRAVSAPTIGTLTFENVVSQIRNIAYEKFGGGKDLESGNKSNNPHTASPSPDVYIIGETGFDQETKQRLAKVLKMLEEWATPFECYRITMMEKKSNAVEQEAEKPETEKSGTEVSSGKKLWSHFDPATNRGPAGEKTSDGTNLEDGAQCKSEKEVIYIEEVMTLTEKERRKKRKRVLF</sequence>
<dbReference type="Proteomes" id="UP000271098">
    <property type="component" value="Unassembled WGS sequence"/>
</dbReference>
<keyword evidence="3" id="KW-1185">Reference proteome</keyword>
<evidence type="ECO:0000313" key="2">
    <source>
        <dbReference type="EMBL" id="VDK35093.1"/>
    </source>
</evidence>
<dbReference type="OrthoDB" id="2250022at2759"/>
<reference evidence="4" key="1">
    <citation type="submission" date="2016-06" db="UniProtKB">
        <authorList>
            <consortium name="WormBaseParasite"/>
        </authorList>
    </citation>
    <scope>IDENTIFICATION</scope>
</reference>
<feature type="region of interest" description="Disordered" evidence="1">
    <location>
        <begin position="72"/>
        <end position="92"/>
    </location>
</feature>
<dbReference type="WBParaSite" id="GPUH_0000259201-mRNA-1">
    <property type="protein sequence ID" value="GPUH_0000259201-mRNA-1"/>
    <property type="gene ID" value="GPUH_0000259201"/>
</dbReference>
<protein>
    <submittedName>
        <fullName evidence="4">CDT1 domain-containing protein</fullName>
    </submittedName>
</protein>
<reference evidence="2 3" key="2">
    <citation type="submission" date="2018-11" db="EMBL/GenBank/DDBJ databases">
        <authorList>
            <consortium name="Pathogen Informatics"/>
        </authorList>
    </citation>
    <scope>NUCLEOTIDE SEQUENCE [LARGE SCALE GENOMIC DNA]</scope>
</reference>
<dbReference type="AlphaFoldDB" id="A0A183D1J6"/>
<evidence type="ECO:0000256" key="1">
    <source>
        <dbReference type="SAM" id="MobiDB-lite"/>
    </source>
</evidence>
<dbReference type="EMBL" id="UYRT01003985">
    <property type="protein sequence ID" value="VDK35093.1"/>
    <property type="molecule type" value="Genomic_DNA"/>
</dbReference>
<dbReference type="Gene3D" id="1.10.150.80">
    <property type="entry name" value="HRDC domain"/>
    <property type="match status" value="1"/>
</dbReference>
<accession>A0A183D1J6</accession>
<evidence type="ECO:0000313" key="4">
    <source>
        <dbReference type="WBParaSite" id="GPUH_0000259201-mRNA-1"/>
    </source>
</evidence>
<proteinExistence type="predicted"/>